<keyword evidence="3" id="KW-1185">Reference proteome</keyword>
<protein>
    <submittedName>
        <fullName evidence="2">Uncharacterized protein</fullName>
    </submittedName>
</protein>
<feature type="region of interest" description="Disordered" evidence="1">
    <location>
        <begin position="31"/>
        <end position="52"/>
    </location>
</feature>
<reference evidence="2 3" key="1">
    <citation type="journal article" date="2012" name="J. Bacteriol.">
        <title>Genome Sequence of n-Alkane-Degrading Hydrocarboniphaga effusa Strain AP103T (ATCC BAA-332T).</title>
        <authorList>
            <person name="Chang H.K."/>
            <person name="Zylstra G.J."/>
            <person name="Chae J.C."/>
        </authorList>
    </citation>
    <scope>NUCLEOTIDE SEQUENCE [LARGE SCALE GENOMIC DNA]</scope>
    <source>
        <strain evidence="2 3">AP103</strain>
    </source>
</reference>
<accession>I8I646</accession>
<feature type="region of interest" description="Disordered" evidence="1">
    <location>
        <begin position="1"/>
        <end position="20"/>
    </location>
</feature>
<comment type="caution">
    <text evidence="2">The sequence shown here is derived from an EMBL/GenBank/DDBJ whole genome shotgun (WGS) entry which is preliminary data.</text>
</comment>
<organism evidence="2 3">
    <name type="scientific">Hydrocarboniphaga effusa AP103</name>
    <dbReference type="NCBI Taxonomy" id="1172194"/>
    <lineage>
        <taxon>Bacteria</taxon>
        <taxon>Pseudomonadati</taxon>
        <taxon>Pseudomonadota</taxon>
        <taxon>Gammaproteobacteria</taxon>
        <taxon>Nevskiales</taxon>
        <taxon>Nevskiaceae</taxon>
        <taxon>Hydrocarboniphaga</taxon>
    </lineage>
</organism>
<evidence type="ECO:0000313" key="3">
    <source>
        <dbReference type="Proteomes" id="UP000003704"/>
    </source>
</evidence>
<evidence type="ECO:0000256" key="1">
    <source>
        <dbReference type="SAM" id="MobiDB-lite"/>
    </source>
</evidence>
<name>I8I646_9GAMM</name>
<dbReference type="AlphaFoldDB" id="I8I646"/>
<dbReference type="STRING" id="1172194.WQQ_22730"/>
<dbReference type="Proteomes" id="UP000003704">
    <property type="component" value="Unassembled WGS sequence"/>
</dbReference>
<sequence>MRRQHVVVGRNDGEIGPPPGAQIGFVVGRRSGKGVSQIGTRDPRPNRSRLGGIGSTLQIGIPRNEAAGLYAFGDGADDGM</sequence>
<dbReference type="EMBL" id="AKGD01000001">
    <property type="protein sequence ID" value="EIT72136.1"/>
    <property type="molecule type" value="Genomic_DNA"/>
</dbReference>
<gene>
    <name evidence="2" type="ORF">WQQ_22730</name>
</gene>
<proteinExistence type="predicted"/>
<evidence type="ECO:0000313" key="2">
    <source>
        <dbReference type="EMBL" id="EIT72136.1"/>
    </source>
</evidence>